<gene>
    <name evidence="1" type="ORF">K466DRAFT_241949</name>
</gene>
<keyword evidence="2" id="KW-1185">Reference proteome</keyword>
<dbReference type="InParanoid" id="A0A5C3PDJ5"/>
<evidence type="ECO:0000313" key="2">
    <source>
        <dbReference type="Proteomes" id="UP000308197"/>
    </source>
</evidence>
<accession>A0A5C3PDJ5</accession>
<proteinExistence type="predicted"/>
<name>A0A5C3PDJ5_9APHY</name>
<reference evidence="1 2" key="1">
    <citation type="journal article" date="2019" name="Nat. Ecol. Evol.">
        <title>Megaphylogeny resolves global patterns of mushroom evolution.</title>
        <authorList>
            <person name="Varga T."/>
            <person name="Krizsan K."/>
            <person name="Foldi C."/>
            <person name="Dima B."/>
            <person name="Sanchez-Garcia M."/>
            <person name="Sanchez-Ramirez S."/>
            <person name="Szollosi G.J."/>
            <person name="Szarkandi J.G."/>
            <person name="Papp V."/>
            <person name="Albert L."/>
            <person name="Andreopoulos W."/>
            <person name="Angelini C."/>
            <person name="Antonin V."/>
            <person name="Barry K.W."/>
            <person name="Bougher N.L."/>
            <person name="Buchanan P."/>
            <person name="Buyck B."/>
            <person name="Bense V."/>
            <person name="Catcheside P."/>
            <person name="Chovatia M."/>
            <person name="Cooper J."/>
            <person name="Damon W."/>
            <person name="Desjardin D."/>
            <person name="Finy P."/>
            <person name="Geml J."/>
            <person name="Haridas S."/>
            <person name="Hughes K."/>
            <person name="Justo A."/>
            <person name="Karasinski D."/>
            <person name="Kautmanova I."/>
            <person name="Kiss B."/>
            <person name="Kocsube S."/>
            <person name="Kotiranta H."/>
            <person name="LaButti K.M."/>
            <person name="Lechner B.E."/>
            <person name="Liimatainen K."/>
            <person name="Lipzen A."/>
            <person name="Lukacs Z."/>
            <person name="Mihaltcheva S."/>
            <person name="Morgado L.N."/>
            <person name="Niskanen T."/>
            <person name="Noordeloos M.E."/>
            <person name="Ohm R.A."/>
            <person name="Ortiz-Santana B."/>
            <person name="Ovrebo C."/>
            <person name="Racz N."/>
            <person name="Riley R."/>
            <person name="Savchenko A."/>
            <person name="Shiryaev A."/>
            <person name="Soop K."/>
            <person name="Spirin V."/>
            <person name="Szebenyi C."/>
            <person name="Tomsovsky M."/>
            <person name="Tulloss R.E."/>
            <person name="Uehling J."/>
            <person name="Grigoriev I.V."/>
            <person name="Vagvolgyi C."/>
            <person name="Papp T."/>
            <person name="Martin F.M."/>
            <person name="Miettinen O."/>
            <person name="Hibbett D.S."/>
            <person name="Nagy L.G."/>
        </authorList>
    </citation>
    <scope>NUCLEOTIDE SEQUENCE [LARGE SCALE GENOMIC DNA]</scope>
    <source>
        <strain evidence="1 2">HHB13444</strain>
    </source>
</reference>
<dbReference type="Proteomes" id="UP000308197">
    <property type="component" value="Unassembled WGS sequence"/>
</dbReference>
<dbReference type="AlphaFoldDB" id="A0A5C3PDJ5"/>
<organism evidence="1 2">
    <name type="scientific">Polyporus arcularius HHB13444</name>
    <dbReference type="NCBI Taxonomy" id="1314778"/>
    <lineage>
        <taxon>Eukaryota</taxon>
        <taxon>Fungi</taxon>
        <taxon>Dikarya</taxon>
        <taxon>Basidiomycota</taxon>
        <taxon>Agaricomycotina</taxon>
        <taxon>Agaricomycetes</taxon>
        <taxon>Polyporales</taxon>
        <taxon>Polyporaceae</taxon>
        <taxon>Polyporus</taxon>
    </lineage>
</organism>
<sequence length="174" mass="19304">MVLLLWNPVPGQESWRFRQIALKRSHLGRQSCPSAVGCGFSVPRTVRYCTALCESNKRTRLARDLLKRVRLLVSMLLGSTVLTFPASMELTPGSRQRALLPRETVPPSMLRRIPVRGRSEGTLRSCQTRSRRTLGQGRSSATPVHECGMCCCARALVSVSSKHDGRGATLVWNT</sequence>
<evidence type="ECO:0000313" key="1">
    <source>
        <dbReference type="EMBL" id="TFK83953.1"/>
    </source>
</evidence>
<protein>
    <submittedName>
        <fullName evidence="1">Uncharacterized protein</fullName>
    </submittedName>
</protein>
<dbReference type="EMBL" id="ML211352">
    <property type="protein sequence ID" value="TFK83953.1"/>
    <property type="molecule type" value="Genomic_DNA"/>
</dbReference>